<proteinExistence type="predicted"/>
<name>A0ABY6L7J4_9ARAC</name>
<accession>A0ABY6L7J4</accession>
<dbReference type="Gene3D" id="3.30.420.10">
    <property type="entry name" value="Ribonuclease H-like superfamily/Ribonuclease H"/>
    <property type="match status" value="1"/>
</dbReference>
<dbReference type="InterPro" id="IPR036397">
    <property type="entry name" value="RNaseH_sf"/>
</dbReference>
<sequence length="281" mass="29522">MQDGGPPHISHGAKQLLKDTFRKDSVISCHFIHQWPPGSPNLTPCDLWLWDYIKFRANWPIKCGLLALLWLQNANWWQGILVSGSGGVIAGVEEAGETLGTAVDALGSALVGNEGAGADFMAAFTAVEALRSSGAVGRVVTEATTGEADSGADGLLEVEDYSIHNDPLAIAQGSEGLEVHFDEGGAGPVSGCRTVRHAHHLVPRELADSRGFQERLFNGGVGCFLIHFEKADARQDLLLLANLHAIQLVGQGGGNSWDGIGVAGVEDKLTFGSQGGPNALG</sequence>
<dbReference type="Proteomes" id="UP001235939">
    <property type="component" value="Chromosome 13"/>
</dbReference>
<reference evidence="1 2" key="1">
    <citation type="submission" date="2022-01" db="EMBL/GenBank/DDBJ databases">
        <title>A chromosomal length assembly of Cordylochernes scorpioides.</title>
        <authorList>
            <person name="Zeh D."/>
            <person name="Zeh J."/>
        </authorList>
    </citation>
    <scope>NUCLEOTIDE SEQUENCE [LARGE SCALE GENOMIC DNA]</scope>
    <source>
        <strain evidence="1">IN4F17</strain>
        <tissue evidence="1">Whole Body</tissue>
    </source>
</reference>
<evidence type="ECO:0000313" key="2">
    <source>
        <dbReference type="Proteomes" id="UP001235939"/>
    </source>
</evidence>
<evidence type="ECO:0000313" key="1">
    <source>
        <dbReference type="EMBL" id="UYV75725.1"/>
    </source>
</evidence>
<gene>
    <name evidence="1" type="ORF">LAZ67_13001152</name>
</gene>
<keyword evidence="2" id="KW-1185">Reference proteome</keyword>
<dbReference type="EMBL" id="CP092875">
    <property type="protein sequence ID" value="UYV75725.1"/>
    <property type="molecule type" value="Genomic_DNA"/>
</dbReference>
<protein>
    <submittedName>
        <fullName evidence="1">Uncharacterized protein</fullName>
    </submittedName>
</protein>
<organism evidence="1 2">
    <name type="scientific">Cordylochernes scorpioides</name>
    <dbReference type="NCBI Taxonomy" id="51811"/>
    <lineage>
        <taxon>Eukaryota</taxon>
        <taxon>Metazoa</taxon>
        <taxon>Ecdysozoa</taxon>
        <taxon>Arthropoda</taxon>
        <taxon>Chelicerata</taxon>
        <taxon>Arachnida</taxon>
        <taxon>Pseudoscorpiones</taxon>
        <taxon>Cheliferoidea</taxon>
        <taxon>Chernetidae</taxon>
        <taxon>Cordylochernes</taxon>
    </lineage>
</organism>